<keyword evidence="7 10" id="KW-0472">Membrane</keyword>
<dbReference type="PANTHER" id="PTHR21137">
    <property type="entry name" value="ODORANT RECEPTOR"/>
    <property type="match status" value="1"/>
</dbReference>
<feature type="transmembrane region" description="Helical" evidence="10">
    <location>
        <begin position="387"/>
        <end position="405"/>
    </location>
</feature>
<evidence type="ECO:0000256" key="1">
    <source>
        <dbReference type="ARBA" id="ARBA00004651"/>
    </source>
</evidence>
<feature type="transmembrane region" description="Helical" evidence="10">
    <location>
        <begin position="600"/>
        <end position="620"/>
    </location>
</feature>
<keyword evidence="6 10" id="KW-1133">Transmembrane helix</keyword>
<dbReference type="GO" id="GO:0007165">
    <property type="term" value="P:signal transduction"/>
    <property type="evidence" value="ECO:0007669"/>
    <property type="project" value="UniProtKB-KW"/>
</dbReference>
<evidence type="ECO:0000256" key="4">
    <source>
        <dbReference type="ARBA" id="ARBA00022692"/>
    </source>
</evidence>
<sequence>MNVLTFTFKILTICGCWPPYSWTTRYKRILYDVYTVLIVLLINTFTLSQLMDLILTVDNADDFSENFYVMLAMFVSCCKMFSLLRNRNNIAMLIDILVKKPCRPTEHNEIKIRQKFDKIVLTNTLCYATLVELTCAFALGTSVFKDYRKHNLAFRAWLPFNYSSPMLFRIAYFHQSISLTAGSILHLACDSLICGLLMHICSQLEILECRLKKTINKPHIFRECVIQHTCIFEFALIANEKFRLTITVQFLVSMLVVCFNLHQLTQTSVLSAKYVQIVLYMFCMLTQISFYCWYGNEVKLKSQQLVSNIFEMEWFVLDYHVQKDLLIIMMRSIVPIEFTSAYVISMNLQSFVNKIKVKMSLLEFTFKILSSCGCWIPNSWMSPHRRLIYHVYTIFILLLINTFTLSQFLDIILIVDNSEDFMDNFYMLLAMIVSCFKMFSLLINRNNIAMLTNILINKPCKACDTVEIEIQHKYDKLIETNTLYYMILVELTCASTAVASLLTDYKKEKLTFRAWLPFDYSSTMLFNFTYFHQLISLTVGSVLHVACDGLICGLLLHICCQLEILSCRLKNIVHNPKVLHDCVIQHNLLFKFAFLLNKKFRFTITFQFIVSTLVVCFTLYQLTKASGKFVELGMYMSCMLIQIFLYCWYANEVKLKSLQLVNDLFEIEWLTLRQDIKKDLLTIALRSRMPIEFNSAYIIPMNLDSFVGLLKTSYSTYNILQQTQNDKVN</sequence>
<feature type="transmembrane region" description="Helical" evidence="10">
    <location>
        <begin position="632"/>
        <end position="649"/>
    </location>
</feature>
<keyword evidence="4 10" id="KW-0812">Transmembrane</keyword>
<proteinExistence type="predicted"/>
<evidence type="ECO:0000256" key="2">
    <source>
        <dbReference type="ARBA" id="ARBA00022475"/>
    </source>
</evidence>
<feature type="non-terminal residue" evidence="11">
    <location>
        <position position="1"/>
    </location>
</feature>
<evidence type="ECO:0000256" key="7">
    <source>
        <dbReference type="ARBA" id="ARBA00023136"/>
    </source>
</evidence>
<comment type="caution">
    <text evidence="11">The sequence shown here is derived from an EMBL/GenBank/DDBJ whole genome shotgun (WGS) entry which is preliminary data.</text>
</comment>
<evidence type="ECO:0000256" key="5">
    <source>
        <dbReference type="ARBA" id="ARBA00022725"/>
    </source>
</evidence>
<dbReference type="GO" id="GO:0005886">
    <property type="term" value="C:plasma membrane"/>
    <property type="evidence" value="ECO:0007669"/>
    <property type="project" value="UniProtKB-SubCell"/>
</dbReference>
<evidence type="ECO:0000313" key="12">
    <source>
        <dbReference type="Proteomes" id="UP000669903"/>
    </source>
</evidence>
<dbReference type="GO" id="GO:0005549">
    <property type="term" value="F:odorant binding"/>
    <property type="evidence" value="ECO:0007669"/>
    <property type="project" value="InterPro"/>
</dbReference>
<feature type="non-terminal residue" evidence="11">
    <location>
        <position position="729"/>
    </location>
</feature>
<protein>
    <submittedName>
        <fullName evidence="11">OR94A protein</fullName>
    </submittedName>
</protein>
<organism evidence="11 12">
    <name type="scientific">Acromyrmex charruanus</name>
    <dbReference type="NCBI Taxonomy" id="2715315"/>
    <lineage>
        <taxon>Eukaryota</taxon>
        <taxon>Metazoa</taxon>
        <taxon>Ecdysozoa</taxon>
        <taxon>Arthropoda</taxon>
        <taxon>Hexapoda</taxon>
        <taxon>Insecta</taxon>
        <taxon>Pterygota</taxon>
        <taxon>Neoptera</taxon>
        <taxon>Endopterygota</taxon>
        <taxon>Hymenoptera</taxon>
        <taxon>Apocrita</taxon>
        <taxon>Aculeata</taxon>
        <taxon>Formicoidea</taxon>
        <taxon>Formicidae</taxon>
        <taxon>Myrmicinae</taxon>
        <taxon>Acromyrmex</taxon>
    </lineage>
</organism>
<dbReference type="InterPro" id="IPR004117">
    <property type="entry name" value="7tm6_olfct_rcpt"/>
</dbReference>
<gene>
    <name evidence="11" type="primary">Or94a_2</name>
    <name evidence="11" type="ORF">G6Z76_0002211</name>
</gene>
<comment type="subcellular location">
    <subcellularLocation>
        <location evidence="1">Cell membrane</location>
        <topology evidence="1">Multi-pass membrane protein</topology>
    </subcellularLocation>
</comment>
<dbReference type="Pfam" id="PF02949">
    <property type="entry name" value="7tm_6"/>
    <property type="match status" value="2"/>
</dbReference>
<dbReference type="GO" id="GO:0004984">
    <property type="term" value="F:olfactory receptor activity"/>
    <property type="evidence" value="ECO:0007669"/>
    <property type="project" value="InterPro"/>
</dbReference>
<feature type="transmembrane region" description="Helical" evidence="10">
    <location>
        <begin position="29"/>
        <end position="47"/>
    </location>
</feature>
<evidence type="ECO:0000256" key="9">
    <source>
        <dbReference type="ARBA" id="ARBA00023224"/>
    </source>
</evidence>
<name>A0A836K1E6_9HYME</name>
<dbReference type="AlphaFoldDB" id="A0A836K1E6"/>
<keyword evidence="9" id="KW-0807">Transducer</keyword>
<feature type="transmembrane region" description="Helical" evidence="10">
    <location>
        <begin position="242"/>
        <end position="262"/>
    </location>
</feature>
<evidence type="ECO:0000256" key="10">
    <source>
        <dbReference type="SAM" id="Phobius"/>
    </source>
</evidence>
<feature type="transmembrane region" description="Helical" evidence="10">
    <location>
        <begin position="425"/>
        <end position="443"/>
    </location>
</feature>
<feature type="transmembrane region" description="Helical" evidence="10">
    <location>
        <begin position="274"/>
        <end position="294"/>
    </location>
</feature>
<keyword evidence="2" id="KW-1003">Cell membrane</keyword>
<evidence type="ECO:0000313" key="11">
    <source>
        <dbReference type="EMBL" id="KAG5336613.1"/>
    </source>
</evidence>
<reference evidence="11" key="1">
    <citation type="submission" date="2020-03" db="EMBL/GenBank/DDBJ databases">
        <title>Relaxed selection underlies rapid genomic changes in the transitions from sociality to social parasitism in ants.</title>
        <authorList>
            <person name="Bi X."/>
        </authorList>
    </citation>
    <scope>NUCLEOTIDE SEQUENCE</scope>
    <source>
        <strain evidence="11">BGI-DK2014a</strain>
        <tissue evidence="11">Whole body</tissue>
    </source>
</reference>
<keyword evidence="5" id="KW-0552">Olfaction</keyword>
<keyword evidence="12" id="KW-1185">Reference proteome</keyword>
<evidence type="ECO:0000256" key="8">
    <source>
        <dbReference type="ARBA" id="ARBA00023170"/>
    </source>
</evidence>
<keyword evidence="3" id="KW-0716">Sensory transduction</keyword>
<dbReference type="PANTHER" id="PTHR21137:SF35">
    <property type="entry name" value="ODORANT RECEPTOR 19A-RELATED"/>
    <property type="match status" value="1"/>
</dbReference>
<feature type="transmembrane region" description="Helical" evidence="10">
    <location>
        <begin position="67"/>
        <end position="84"/>
    </location>
</feature>
<dbReference type="Proteomes" id="UP000669903">
    <property type="component" value="Unassembled WGS sequence"/>
</dbReference>
<feature type="transmembrane region" description="Helical" evidence="10">
    <location>
        <begin position="534"/>
        <end position="560"/>
    </location>
</feature>
<evidence type="ECO:0000256" key="6">
    <source>
        <dbReference type="ARBA" id="ARBA00022989"/>
    </source>
</evidence>
<evidence type="ECO:0000256" key="3">
    <source>
        <dbReference type="ARBA" id="ARBA00022606"/>
    </source>
</evidence>
<dbReference type="EMBL" id="JAANIC010004024">
    <property type="protein sequence ID" value="KAG5336613.1"/>
    <property type="molecule type" value="Genomic_DNA"/>
</dbReference>
<accession>A0A836K1E6</accession>
<feature type="transmembrane region" description="Helical" evidence="10">
    <location>
        <begin position="483"/>
        <end position="502"/>
    </location>
</feature>
<keyword evidence="8" id="KW-0675">Receptor</keyword>